<dbReference type="Proteomes" id="UP000294576">
    <property type="component" value="Unassembled WGS sequence"/>
</dbReference>
<dbReference type="PANTHER" id="PTHR30086:SF20">
    <property type="entry name" value="ARGININE EXPORTER PROTEIN ARGO-RELATED"/>
    <property type="match status" value="1"/>
</dbReference>
<dbReference type="EMBL" id="SMBH01000011">
    <property type="protein sequence ID" value="TCU13719.1"/>
    <property type="molecule type" value="Genomic_DNA"/>
</dbReference>
<evidence type="ECO:0000256" key="3">
    <source>
        <dbReference type="ARBA" id="ARBA00022692"/>
    </source>
</evidence>
<evidence type="ECO:0000256" key="1">
    <source>
        <dbReference type="ARBA" id="ARBA00004651"/>
    </source>
</evidence>
<feature type="transmembrane region" description="Helical" evidence="6">
    <location>
        <begin position="76"/>
        <end position="97"/>
    </location>
</feature>
<comment type="subcellular location">
    <subcellularLocation>
        <location evidence="1">Cell membrane</location>
        <topology evidence="1">Multi-pass membrane protein</topology>
    </subcellularLocation>
</comment>
<dbReference type="Pfam" id="PF01810">
    <property type="entry name" value="LysE"/>
    <property type="match status" value="1"/>
</dbReference>
<evidence type="ECO:0000256" key="2">
    <source>
        <dbReference type="ARBA" id="ARBA00022475"/>
    </source>
</evidence>
<dbReference type="GO" id="GO:0005886">
    <property type="term" value="C:plasma membrane"/>
    <property type="evidence" value="ECO:0007669"/>
    <property type="project" value="UniProtKB-SubCell"/>
</dbReference>
<feature type="transmembrane region" description="Helical" evidence="6">
    <location>
        <begin position="187"/>
        <end position="208"/>
    </location>
</feature>
<gene>
    <name evidence="7" type="ORF">EV132_111152</name>
</gene>
<dbReference type="RefSeq" id="WP_132565263.1">
    <property type="nucleotide sequence ID" value="NZ_SMBH01000011.1"/>
</dbReference>
<keyword evidence="5 6" id="KW-0472">Membrane</keyword>
<feature type="transmembrane region" description="Helical" evidence="6">
    <location>
        <begin position="153"/>
        <end position="175"/>
    </location>
</feature>
<organism evidence="7 8">
    <name type="scientific">Rhizobium sullae</name>
    <name type="common">Rhizobium hedysari</name>
    <dbReference type="NCBI Taxonomy" id="50338"/>
    <lineage>
        <taxon>Bacteria</taxon>
        <taxon>Pseudomonadati</taxon>
        <taxon>Pseudomonadota</taxon>
        <taxon>Alphaproteobacteria</taxon>
        <taxon>Hyphomicrobiales</taxon>
        <taxon>Rhizobiaceae</taxon>
        <taxon>Rhizobium/Agrobacterium group</taxon>
        <taxon>Rhizobium</taxon>
    </lineage>
</organism>
<evidence type="ECO:0000313" key="8">
    <source>
        <dbReference type="Proteomes" id="UP000294576"/>
    </source>
</evidence>
<feature type="transmembrane region" description="Helical" evidence="6">
    <location>
        <begin position="12"/>
        <end position="31"/>
    </location>
</feature>
<keyword evidence="4 6" id="KW-1133">Transmembrane helix</keyword>
<dbReference type="InterPro" id="IPR001123">
    <property type="entry name" value="LeuE-type"/>
</dbReference>
<accession>A0A4R3PZG5</accession>
<protein>
    <submittedName>
        <fullName evidence="7">Arginine exporter protein ArgO</fullName>
    </submittedName>
</protein>
<evidence type="ECO:0000256" key="4">
    <source>
        <dbReference type="ARBA" id="ARBA00022989"/>
    </source>
</evidence>
<keyword evidence="2" id="KW-1003">Cell membrane</keyword>
<dbReference type="AlphaFoldDB" id="A0A4R3PZG5"/>
<sequence>MNAISSLTGLQIGLAMGAASIVSVGPNNLMLLREGIVRGRSGLMAGLVWSSYGLLVTLAVSMAAASCTLDSSWQTALRWGGLAAFSWFATQSFLTAFRRSSETEDGERQERRAACILRVLRVVWCNPLTYVELLLIPAALAQSMTETADRIEFAAALLVTSAVCCFGYAYGGEALARIVQSRKSIRIFDLASGIVLSAIAIGLAVKLLSNLA</sequence>
<keyword evidence="3 6" id="KW-0812">Transmembrane</keyword>
<name>A0A4R3PZG5_RHISU</name>
<dbReference type="PANTHER" id="PTHR30086">
    <property type="entry name" value="ARGININE EXPORTER PROTEIN ARGO"/>
    <property type="match status" value="1"/>
</dbReference>
<feature type="transmembrane region" description="Helical" evidence="6">
    <location>
        <begin position="43"/>
        <end position="64"/>
    </location>
</feature>
<evidence type="ECO:0000256" key="6">
    <source>
        <dbReference type="SAM" id="Phobius"/>
    </source>
</evidence>
<evidence type="ECO:0000256" key="5">
    <source>
        <dbReference type="ARBA" id="ARBA00023136"/>
    </source>
</evidence>
<evidence type="ECO:0000313" key="7">
    <source>
        <dbReference type="EMBL" id="TCU13719.1"/>
    </source>
</evidence>
<comment type="caution">
    <text evidence="7">The sequence shown here is derived from an EMBL/GenBank/DDBJ whole genome shotgun (WGS) entry which is preliminary data.</text>
</comment>
<reference evidence="7 8" key="1">
    <citation type="submission" date="2019-03" db="EMBL/GenBank/DDBJ databases">
        <title>Genomic Encyclopedia of Type Strains, Phase IV (KMG-V): Genome sequencing to study the core and pangenomes of soil and plant-associated prokaryotes.</title>
        <authorList>
            <person name="Whitman W."/>
        </authorList>
    </citation>
    <scope>NUCLEOTIDE SEQUENCE [LARGE SCALE GENOMIC DNA]</scope>
    <source>
        <strain evidence="7 8">Hc14</strain>
    </source>
</reference>
<proteinExistence type="predicted"/>
<dbReference type="GO" id="GO:0015171">
    <property type="term" value="F:amino acid transmembrane transporter activity"/>
    <property type="evidence" value="ECO:0007669"/>
    <property type="project" value="TreeGrafter"/>
</dbReference>
<feature type="transmembrane region" description="Helical" evidence="6">
    <location>
        <begin position="118"/>
        <end position="141"/>
    </location>
</feature>